<keyword evidence="1" id="KW-1133">Transmembrane helix</keyword>
<keyword evidence="1" id="KW-0812">Transmembrane</keyword>
<sequence length="481" mass="50222">MSLTLFGIIIVLIGGLLLVRSGMAAMLAFVMVATLFGGSAAIALPALGGSTIPPANLALLFLILRAVLPGPQQMERLGPALRANAFLIVFALYGVISAFIMPRLFAGAIAVTPLRPGAVRQLYEASPLHFSSQNITTAVYLMGTLIAGLGATIGAARPGAAPVIVRTGIAIAIAHAVLGFISILVAGTALDTLVEFFRNGNYAQLDQSIGGLNRMNGIWPEASGFAAYGGAWLIFMTELWLRDIKRRWTGFAALLLALALLISTSSTAYVTLGGYSVILLLRMALLPGSVSLRKGLALAAVVFAGVLIVLTAITLNAEALERFGRILSIMTVEKTDSFSGMQRLYWAMQGLDAFMATAGMGVGAGSFRSSSLITSIIGSMGVIGIVCFVSHLMRAFMPLRASTYAASVEGRGAVGAAASWTALLMLMPAAVSSPSPDPGVMWAVFSGLAVGLRTFGSAPARRTAQRPRPLTFSELKARHAS</sequence>
<feature type="transmembrane region" description="Helical" evidence="1">
    <location>
        <begin position="295"/>
        <end position="315"/>
    </location>
</feature>
<keyword evidence="1" id="KW-0472">Membrane</keyword>
<feature type="transmembrane region" description="Helical" evidence="1">
    <location>
        <begin position="253"/>
        <end position="275"/>
    </location>
</feature>
<feature type="transmembrane region" description="Helical" evidence="1">
    <location>
        <begin position="439"/>
        <end position="456"/>
    </location>
</feature>
<proteinExistence type="predicted"/>
<dbReference type="Proteomes" id="UP000290958">
    <property type="component" value="Unassembled WGS sequence"/>
</dbReference>
<feature type="transmembrane region" description="Helical" evidence="1">
    <location>
        <begin position="372"/>
        <end position="392"/>
    </location>
</feature>
<dbReference type="OrthoDB" id="7010242at2"/>
<comment type="caution">
    <text evidence="2">The sequence shown here is derived from an EMBL/GenBank/DDBJ whole genome shotgun (WGS) entry which is preliminary data.</text>
</comment>
<name>A0A4Q1KLA9_9SPHN</name>
<evidence type="ECO:0000256" key="1">
    <source>
        <dbReference type="SAM" id="Phobius"/>
    </source>
</evidence>
<feature type="transmembrane region" description="Helical" evidence="1">
    <location>
        <begin position="168"/>
        <end position="190"/>
    </location>
</feature>
<evidence type="ECO:0000313" key="3">
    <source>
        <dbReference type="Proteomes" id="UP000290958"/>
    </source>
</evidence>
<feature type="transmembrane region" description="Helical" evidence="1">
    <location>
        <begin position="40"/>
        <end position="64"/>
    </location>
</feature>
<keyword evidence="3" id="KW-1185">Reference proteome</keyword>
<feature type="transmembrane region" description="Helical" evidence="1">
    <location>
        <begin position="222"/>
        <end position="241"/>
    </location>
</feature>
<feature type="transmembrane region" description="Helical" evidence="1">
    <location>
        <begin position="137"/>
        <end position="156"/>
    </location>
</feature>
<dbReference type="EMBL" id="SBKP01000003">
    <property type="protein sequence ID" value="RXR29919.1"/>
    <property type="molecule type" value="Genomic_DNA"/>
</dbReference>
<gene>
    <name evidence="2" type="ORF">EQG66_05110</name>
</gene>
<dbReference type="RefSeq" id="WP_129403456.1">
    <property type="nucleotide sequence ID" value="NZ_SBKP01000003.1"/>
</dbReference>
<feature type="transmembrane region" description="Helical" evidence="1">
    <location>
        <begin position="344"/>
        <end position="366"/>
    </location>
</feature>
<protein>
    <submittedName>
        <fullName evidence="2">Uncharacterized protein</fullName>
    </submittedName>
</protein>
<evidence type="ECO:0000313" key="2">
    <source>
        <dbReference type="EMBL" id="RXR29919.1"/>
    </source>
</evidence>
<feature type="transmembrane region" description="Helical" evidence="1">
    <location>
        <begin position="85"/>
        <end position="105"/>
    </location>
</feature>
<reference evidence="3" key="1">
    <citation type="submission" date="2019-01" db="EMBL/GenBank/DDBJ databases">
        <title>Cytophagaceae bacterium strain CAR-16.</title>
        <authorList>
            <person name="Chen W.-M."/>
        </authorList>
    </citation>
    <scope>NUCLEOTIDE SEQUENCE [LARGE SCALE GENOMIC DNA]</scope>
    <source>
        <strain evidence="3">CHR27</strain>
    </source>
</reference>
<feature type="transmembrane region" description="Helical" evidence="1">
    <location>
        <begin position="413"/>
        <end position="433"/>
    </location>
</feature>
<organism evidence="2 3">
    <name type="scientific">Sphingobium fluviale</name>
    <dbReference type="NCBI Taxonomy" id="2506423"/>
    <lineage>
        <taxon>Bacteria</taxon>
        <taxon>Pseudomonadati</taxon>
        <taxon>Pseudomonadota</taxon>
        <taxon>Alphaproteobacteria</taxon>
        <taxon>Sphingomonadales</taxon>
        <taxon>Sphingomonadaceae</taxon>
        <taxon>Sphingobium</taxon>
    </lineage>
</organism>
<dbReference type="AlphaFoldDB" id="A0A4Q1KLA9"/>
<accession>A0A4Q1KLA9</accession>